<organism evidence="5 6">
    <name type="scientific">Candidatus Abyssobacteria bacterium SURF_17</name>
    <dbReference type="NCBI Taxonomy" id="2093361"/>
    <lineage>
        <taxon>Bacteria</taxon>
        <taxon>Pseudomonadati</taxon>
        <taxon>Candidatus Hydrogenedentota</taxon>
        <taxon>Candidatus Abyssobacteria</taxon>
    </lineage>
</organism>
<evidence type="ECO:0000256" key="3">
    <source>
        <dbReference type="ARBA" id="ARBA00023163"/>
    </source>
</evidence>
<evidence type="ECO:0000256" key="1">
    <source>
        <dbReference type="ARBA" id="ARBA00023015"/>
    </source>
</evidence>
<dbReference type="PANTHER" id="PTHR38445:SF7">
    <property type="entry name" value="GNTR-FAMILY TRANSCRIPTIONAL REGULATOR"/>
    <property type="match status" value="1"/>
</dbReference>
<keyword evidence="2" id="KW-0238">DNA-binding</keyword>
<dbReference type="PANTHER" id="PTHR38445">
    <property type="entry name" value="HTH-TYPE TRANSCRIPTIONAL REPRESSOR YTRA"/>
    <property type="match status" value="1"/>
</dbReference>
<keyword evidence="1" id="KW-0805">Transcription regulation</keyword>
<dbReference type="PRINTS" id="PR00035">
    <property type="entry name" value="HTHGNTR"/>
</dbReference>
<dbReference type="GO" id="GO:0003700">
    <property type="term" value="F:DNA-binding transcription factor activity"/>
    <property type="evidence" value="ECO:0007669"/>
    <property type="project" value="InterPro"/>
</dbReference>
<protein>
    <submittedName>
        <fullName evidence="5">GntR family transcriptional regulator</fullName>
    </submittedName>
</protein>
<name>A0A419ER05_9BACT</name>
<dbReference type="InterPro" id="IPR036388">
    <property type="entry name" value="WH-like_DNA-bd_sf"/>
</dbReference>
<evidence type="ECO:0000313" key="5">
    <source>
        <dbReference type="EMBL" id="RJP65880.1"/>
    </source>
</evidence>
<dbReference type="EMBL" id="QZKI01000121">
    <property type="protein sequence ID" value="RJP65880.1"/>
    <property type="molecule type" value="Genomic_DNA"/>
</dbReference>
<gene>
    <name evidence="5" type="ORF">C4532_16770</name>
</gene>
<proteinExistence type="predicted"/>
<dbReference type="GO" id="GO:0003677">
    <property type="term" value="F:DNA binding"/>
    <property type="evidence" value="ECO:0007669"/>
    <property type="project" value="UniProtKB-KW"/>
</dbReference>
<dbReference type="SUPFAM" id="SSF46785">
    <property type="entry name" value="Winged helix' DNA-binding domain"/>
    <property type="match status" value="1"/>
</dbReference>
<accession>A0A419ER05</accession>
<dbReference type="SMART" id="SM00345">
    <property type="entry name" value="HTH_GNTR"/>
    <property type="match status" value="1"/>
</dbReference>
<reference evidence="5 6" key="1">
    <citation type="journal article" date="2017" name="ISME J.">
        <title>Energy and carbon metabolisms in a deep terrestrial subsurface fluid microbial community.</title>
        <authorList>
            <person name="Momper L."/>
            <person name="Jungbluth S.P."/>
            <person name="Lee M.D."/>
            <person name="Amend J.P."/>
        </authorList>
    </citation>
    <scope>NUCLEOTIDE SEQUENCE [LARGE SCALE GENOMIC DNA]</scope>
    <source>
        <strain evidence="5">SURF_17</strain>
    </source>
</reference>
<evidence type="ECO:0000259" key="4">
    <source>
        <dbReference type="PROSITE" id="PS50949"/>
    </source>
</evidence>
<evidence type="ECO:0000256" key="2">
    <source>
        <dbReference type="ARBA" id="ARBA00023125"/>
    </source>
</evidence>
<keyword evidence="3" id="KW-0804">Transcription</keyword>
<dbReference type="AlphaFoldDB" id="A0A419ER05"/>
<dbReference type="PROSITE" id="PS50949">
    <property type="entry name" value="HTH_GNTR"/>
    <property type="match status" value="1"/>
</dbReference>
<dbReference type="Proteomes" id="UP000285961">
    <property type="component" value="Unassembled WGS sequence"/>
</dbReference>
<comment type="caution">
    <text evidence="5">The sequence shown here is derived from an EMBL/GenBank/DDBJ whole genome shotgun (WGS) entry which is preliminary data.</text>
</comment>
<dbReference type="Pfam" id="PF00392">
    <property type="entry name" value="GntR"/>
    <property type="match status" value="1"/>
</dbReference>
<dbReference type="InterPro" id="IPR036390">
    <property type="entry name" value="WH_DNA-bd_sf"/>
</dbReference>
<dbReference type="CDD" id="cd07377">
    <property type="entry name" value="WHTH_GntR"/>
    <property type="match status" value="1"/>
</dbReference>
<feature type="domain" description="HTH gntR-type" evidence="4">
    <location>
        <begin position="11"/>
        <end position="79"/>
    </location>
</feature>
<dbReference type="Gene3D" id="1.10.10.10">
    <property type="entry name" value="Winged helix-like DNA-binding domain superfamily/Winged helix DNA-binding domain"/>
    <property type="match status" value="1"/>
</dbReference>
<dbReference type="InterPro" id="IPR000524">
    <property type="entry name" value="Tscrpt_reg_HTH_GntR"/>
</dbReference>
<sequence>MLLNISHVDGVPIYFQIAREIKHSIAVGSLRPGEQLPSVREIAAQITVNPNTVAKAYRELEAEGIVETRRGTGTFVSEQRVAISREERAQMVGKLIDRALDEANHLRMDKSELKRLFLERIRAFKRESEENREAGK</sequence>
<evidence type="ECO:0000313" key="6">
    <source>
        <dbReference type="Proteomes" id="UP000285961"/>
    </source>
</evidence>